<protein>
    <submittedName>
        <fullName evidence="3">Capsule synthesis protein, CapA</fullName>
    </submittedName>
</protein>
<dbReference type="RefSeq" id="WP_013703922.1">
    <property type="nucleotide sequence ID" value="NC_015387.1"/>
</dbReference>
<dbReference type="STRING" id="869210.Marky_1134"/>
<dbReference type="InterPro" id="IPR029052">
    <property type="entry name" value="Metallo-depent_PP-like"/>
</dbReference>
<dbReference type="KEGG" id="mhd:Marky_1134"/>
<dbReference type="SUPFAM" id="SSF56300">
    <property type="entry name" value="Metallo-dependent phosphatases"/>
    <property type="match status" value="1"/>
</dbReference>
<dbReference type="InterPro" id="IPR052169">
    <property type="entry name" value="CW_Biosynth-Accessory"/>
</dbReference>
<evidence type="ECO:0000313" key="4">
    <source>
        <dbReference type="Proteomes" id="UP000007030"/>
    </source>
</evidence>
<evidence type="ECO:0000256" key="1">
    <source>
        <dbReference type="ARBA" id="ARBA00005662"/>
    </source>
</evidence>
<feature type="domain" description="Capsule synthesis protein CapA" evidence="2">
    <location>
        <begin position="1"/>
        <end position="244"/>
    </location>
</feature>
<dbReference type="PANTHER" id="PTHR33393:SF13">
    <property type="entry name" value="PGA BIOSYNTHESIS PROTEIN CAPA"/>
    <property type="match status" value="1"/>
</dbReference>
<dbReference type="eggNOG" id="COG2843">
    <property type="taxonomic scope" value="Bacteria"/>
</dbReference>
<dbReference type="HOGENOM" id="CLU_038823_2_2_0"/>
<organism evidence="3 4">
    <name type="scientific">Marinithermus hydrothermalis (strain DSM 14884 / JCM 11576 / T1)</name>
    <dbReference type="NCBI Taxonomy" id="869210"/>
    <lineage>
        <taxon>Bacteria</taxon>
        <taxon>Thermotogati</taxon>
        <taxon>Deinococcota</taxon>
        <taxon>Deinococci</taxon>
        <taxon>Thermales</taxon>
        <taxon>Thermaceae</taxon>
        <taxon>Marinithermus</taxon>
    </lineage>
</organism>
<dbReference type="EMBL" id="CP002630">
    <property type="protein sequence ID" value="AEB11875.1"/>
    <property type="molecule type" value="Genomic_DNA"/>
</dbReference>
<proteinExistence type="inferred from homology"/>
<evidence type="ECO:0000313" key="3">
    <source>
        <dbReference type="EMBL" id="AEB11875.1"/>
    </source>
</evidence>
<dbReference type="Gene3D" id="3.60.21.10">
    <property type="match status" value="1"/>
</dbReference>
<dbReference type="InterPro" id="IPR019079">
    <property type="entry name" value="Capsule_synth_CapA"/>
</dbReference>
<dbReference type="Proteomes" id="UP000007030">
    <property type="component" value="Chromosome"/>
</dbReference>
<comment type="similarity">
    <text evidence="1">Belongs to the CapA family.</text>
</comment>
<evidence type="ECO:0000259" key="2">
    <source>
        <dbReference type="SMART" id="SM00854"/>
    </source>
</evidence>
<accession>F2NP74</accession>
<dbReference type="AlphaFoldDB" id="F2NP74"/>
<keyword evidence="4" id="KW-1185">Reference proteome</keyword>
<name>F2NP74_MARHT</name>
<dbReference type="Pfam" id="PF09587">
    <property type="entry name" value="PGA_cap"/>
    <property type="match status" value="1"/>
</dbReference>
<sequence length="319" mass="34389">MLGGDAMLGRGVARVIATRGPAHPLGTLSPLTRQADLFGVNLECAVSARPRVYRGPKKAFYFRAPPAALEALTHAGVGLVTLANNHALDADLEGLGETLQALEARGFAHAGAGAHLEAARAPAVLEVRGVRIGIIACCDHQPDFAARPARPGTHYVNPHDPKALARLLQGVADLAERVDHVIVSYHWQANWVPAPAPVYRTLGHSLLEAGARVVWGHGPHHFQGVEWAEGGVILYATGDLLDDYAVHPHFRNDRQLLFEVELTPQGPTAVRAYPLVLEFGRTWFATGPEQAWILERFAEACRIVKSRVEAAGPALRVLP</sequence>
<gene>
    <name evidence="3" type="ordered locus">Marky_1134</name>
</gene>
<dbReference type="CDD" id="cd07381">
    <property type="entry name" value="MPP_CapA"/>
    <property type="match status" value="1"/>
</dbReference>
<reference evidence="3 4" key="1">
    <citation type="journal article" date="2012" name="Stand. Genomic Sci.">
        <title>Complete genome sequence of the aerobic, heterotroph Marinithermus hydrothermalis type strain (T1(T)) from a deep-sea hydrothermal vent chimney.</title>
        <authorList>
            <person name="Copeland A."/>
            <person name="Gu W."/>
            <person name="Yasawong M."/>
            <person name="Lapidus A."/>
            <person name="Lucas S."/>
            <person name="Deshpande S."/>
            <person name="Pagani I."/>
            <person name="Tapia R."/>
            <person name="Cheng J.F."/>
            <person name="Goodwin L.A."/>
            <person name="Pitluck S."/>
            <person name="Liolios K."/>
            <person name="Ivanova N."/>
            <person name="Mavromatis K."/>
            <person name="Mikhailova N."/>
            <person name="Pati A."/>
            <person name="Chen A."/>
            <person name="Palaniappan K."/>
            <person name="Land M."/>
            <person name="Pan C."/>
            <person name="Brambilla E.M."/>
            <person name="Rohde M."/>
            <person name="Tindall B.J."/>
            <person name="Sikorski J."/>
            <person name="Goker M."/>
            <person name="Detter J.C."/>
            <person name="Bristow J."/>
            <person name="Eisen J.A."/>
            <person name="Markowitz V."/>
            <person name="Hugenholtz P."/>
            <person name="Kyrpides N.C."/>
            <person name="Klenk H.P."/>
            <person name="Woyke T."/>
        </authorList>
    </citation>
    <scope>NUCLEOTIDE SEQUENCE [LARGE SCALE GENOMIC DNA]</scope>
    <source>
        <strain evidence="4">DSM 14884 / JCM 11576 / T1</strain>
    </source>
</reference>
<dbReference type="PANTHER" id="PTHR33393">
    <property type="entry name" value="POLYGLUTAMINE SYNTHESIS ACCESSORY PROTEIN RV0574C-RELATED"/>
    <property type="match status" value="1"/>
</dbReference>
<dbReference type="SMART" id="SM00854">
    <property type="entry name" value="PGA_cap"/>
    <property type="match status" value="1"/>
</dbReference>